<proteinExistence type="predicted"/>
<dbReference type="AlphaFoldDB" id="A0A0F9WPJ8"/>
<evidence type="ECO:0000313" key="1">
    <source>
        <dbReference type="EMBL" id="KKN88106.1"/>
    </source>
</evidence>
<name>A0A0F9WPJ8_9ZZZZ</name>
<gene>
    <name evidence="1" type="ORF">LCGC14_0251780</name>
</gene>
<organism evidence="1">
    <name type="scientific">marine sediment metagenome</name>
    <dbReference type="NCBI Taxonomy" id="412755"/>
    <lineage>
        <taxon>unclassified sequences</taxon>
        <taxon>metagenomes</taxon>
        <taxon>ecological metagenomes</taxon>
    </lineage>
</organism>
<dbReference type="EMBL" id="LAZR01000131">
    <property type="protein sequence ID" value="KKN88106.1"/>
    <property type="molecule type" value="Genomic_DNA"/>
</dbReference>
<accession>A0A0F9WPJ8</accession>
<reference evidence="1" key="1">
    <citation type="journal article" date="2015" name="Nature">
        <title>Complex archaea that bridge the gap between prokaryotes and eukaryotes.</title>
        <authorList>
            <person name="Spang A."/>
            <person name="Saw J.H."/>
            <person name="Jorgensen S.L."/>
            <person name="Zaremba-Niedzwiedzka K."/>
            <person name="Martijn J."/>
            <person name="Lind A.E."/>
            <person name="van Eijk R."/>
            <person name="Schleper C."/>
            <person name="Guy L."/>
            <person name="Ettema T.J."/>
        </authorList>
    </citation>
    <scope>NUCLEOTIDE SEQUENCE</scope>
</reference>
<comment type="caution">
    <text evidence="1">The sequence shown here is derived from an EMBL/GenBank/DDBJ whole genome shotgun (WGS) entry which is preliminary data.</text>
</comment>
<protein>
    <submittedName>
        <fullName evidence="1">Uncharacterized protein</fullName>
    </submittedName>
</protein>
<sequence length="76" mass="8682">MYTALERNRRYRVGIGDNSRTLVYVSRDFPEDAPACFNFTDMKSGELVTFTLDQLTALEQEAAFEYLGPALKHSKD</sequence>